<comment type="caution">
    <text evidence="3">The sequence shown here is derived from an EMBL/GenBank/DDBJ whole genome shotgun (WGS) entry which is preliminary data.</text>
</comment>
<dbReference type="Proteomes" id="UP000636661">
    <property type="component" value="Unassembled WGS sequence"/>
</dbReference>
<name>A0A918HTX4_9ACTN</name>
<protein>
    <submittedName>
        <fullName evidence="3">N5,N10-methylene tetrahydromethanopterin reductase</fullName>
    </submittedName>
</protein>
<dbReference type="Pfam" id="PF00296">
    <property type="entry name" value="Bac_luciferase"/>
    <property type="match status" value="1"/>
</dbReference>
<evidence type="ECO:0000313" key="3">
    <source>
        <dbReference type="EMBL" id="GGU26220.1"/>
    </source>
</evidence>
<dbReference type="EMBL" id="BMTP01000002">
    <property type="protein sequence ID" value="GGU26220.1"/>
    <property type="molecule type" value="Genomic_DNA"/>
</dbReference>
<evidence type="ECO:0000259" key="2">
    <source>
        <dbReference type="Pfam" id="PF00296"/>
    </source>
</evidence>
<dbReference type="PANTHER" id="PTHR43244:SF1">
    <property type="entry name" value="5,10-METHYLENETETRAHYDROMETHANOPTERIN REDUCTASE"/>
    <property type="match status" value="1"/>
</dbReference>
<keyword evidence="1" id="KW-0560">Oxidoreductase</keyword>
<reference evidence="3" key="1">
    <citation type="journal article" date="2014" name="Int. J. Syst. Evol. Microbiol.">
        <title>Complete genome sequence of Corynebacterium casei LMG S-19264T (=DSM 44701T), isolated from a smear-ripened cheese.</title>
        <authorList>
            <consortium name="US DOE Joint Genome Institute (JGI-PGF)"/>
            <person name="Walter F."/>
            <person name="Albersmeier A."/>
            <person name="Kalinowski J."/>
            <person name="Ruckert C."/>
        </authorList>
    </citation>
    <scope>NUCLEOTIDE SEQUENCE</scope>
    <source>
        <strain evidence="3">JCM 4391</strain>
    </source>
</reference>
<organism evidence="3 4">
    <name type="scientific">Streptomyces lavendofoliae</name>
    <dbReference type="NCBI Taxonomy" id="67314"/>
    <lineage>
        <taxon>Bacteria</taxon>
        <taxon>Bacillati</taxon>
        <taxon>Actinomycetota</taxon>
        <taxon>Actinomycetes</taxon>
        <taxon>Kitasatosporales</taxon>
        <taxon>Streptomycetaceae</taxon>
        <taxon>Streptomyces</taxon>
    </lineage>
</organism>
<dbReference type="AlphaFoldDB" id="A0A918HTX4"/>
<evidence type="ECO:0000313" key="4">
    <source>
        <dbReference type="Proteomes" id="UP000636661"/>
    </source>
</evidence>
<reference evidence="3" key="2">
    <citation type="submission" date="2020-09" db="EMBL/GenBank/DDBJ databases">
        <authorList>
            <person name="Sun Q."/>
            <person name="Ohkuma M."/>
        </authorList>
    </citation>
    <scope>NUCLEOTIDE SEQUENCE</scope>
    <source>
        <strain evidence="3">JCM 4391</strain>
    </source>
</reference>
<dbReference type="GO" id="GO:0016705">
    <property type="term" value="F:oxidoreductase activity, acting on paired donors, with incorporation or reduction of molecular oxygen"/>
    <property type="evidence" value="ECO:0007669"/>
    <property type="project" value="InterPro"/>
</dbReference>
<dbReference type="InterPro" id="IPR011251">
    <property type="entry name" value="Luciferase-like_dom"/>
</dbReference>
<dbReference type="PANTHER" id="PTHR43244">
    <property type="match status" value="1"/>
</dbReference>
<evidence type="ECO:0000256" key="1">
    <source>
        <dbReference type="ARBA" id="ARBA00023002"/>
    </source>
</evidence>
<dbReference type="InterPro" id="IPR036661">
    <property type="entry name" value="Luciferase-like_sf"/>
</dbReference>
<dbReference type="RefSeq" id="WP_229890583.1">
    <property type="nucleotide sequence ID" value="NZ_BMTP01000002.1"/>
</dbReference>
<feature type="domain" description="Luciferase-like" evidence="2">
    <location>
        <begin position="18"/>
        <end position="298"/>
    </location>
</feature>
<keyword evidence="4" id="KW-1185">Reference proteome</keyword>
<gene>
    <name evidence="3" type="primary">hmd</name>
    <name evidence="3" type="ORF">GCM10010274_11250</name>
</gene>
<dbReference type="SUPFAM" id="SSF51679">
    <property type="entry name" value="Bacterial luciferase-like"/>
    <property type="match status" value="1"/>
</dbReference>
<accession>A0A918HTX4</accession>
<sequence>MSHSPGAIGVLLPCDIPTADMIPFAREADAYGFDELWVAEDLGHRGGLAQAATVLAHTRRIRVGVGLLPAAARNVAFTAMEAATLAQLHPGRLDIAVGHGMPAWMRSAGAWPRSPLTLLREYINALRALLAGEPAHTDGRYVRLDGPRLHPSAVPDQAPAIFAGVRSPKSLALSGETADGTLLAEPVTPPYVRQALRSINPRRAHRITAYNIAAVDDDPRAAMAAARPALKALGDTDWKPHIAPLGFYEELAHLRRRSGSAQDFAQAMPDQWVEQLSLSGTAAHVRGRLDDLFLSGVSSAVLIPAGPSARAALADLAAVL</sequence>
<dbReference type="InterPro" id="IPR050564">
    <property type="entry name" value="F420-G6PD/mer"/>
</dbReference>
<proteinExistence type="predicted"/>
<dbReference type="Gene3D" id="3.20.20.30">
    <property type="entry name" value="Luciferase-like domain"/>
    <property type="match status" value="1"/>
</dbReference>